<protein>
    <submittedName>
        <fullName evidence="1">Uncharacterized protein</fullName>
    </submittedName>
</protein>
<dbReference type="EMBL" id="CM023488">
    <property type="protein sequence ID" value="KAH6923785.1"/>
    <property type="molecule type" value="Genomic_DNA"/>
</dbReference>
<reference evidence="1" key="1">
    <citation type="submission" date="2020-05" db="EMBL/GenBank/DDBJ databases">
        <title>Large-scale comparative analyses of tick genomes elucidate their genetic diversity and vector capacities.</title>
        <authorList>
            <person name="Jia N."/>
            <person name="Wang J."/>
            <person name="Shi W."/>
            <person name="Du L."/>
            <person name="Sun Y."/>
            <person name="Zhan W."/>
            <person name="Jiang J."/>
            <person name="Wang Q."/>
            <person name="Zhang B."/>
            <person name="Ji P."/>
            <person name="Sakyi L.B."/>
            <person name="Cui X."/>
            <person name="Yuan T."/>
            <person name="Jiang B."/>
            <person name="Yang W."/>
            <person name="Lam T.T.-Y."/>
            <person name="Chang Q."/>
            <person name="Ding S."/>
            <person name="Wang X."/>
            <person name="Zhu J."/>
            <person name="Ruan X."/>
            <person name="Zhao L."/>
            <person name="Wei J."/>
            <person name="Que T."/>
            <person name="Du C."/>
            <person name="Cheng J."/>
            <person name="Dai P."/>
            <person name="Han X."/>
            <person name="Huang E."/>
            <person name="Gao Y."/>
            <person name="Liu J."/>
            <person name="Shao H."/>
            <person name="Ye R."/>
            <person name="Li L."/>
            <person name="Wei W."/>
            <person name="Wang X."/>
            <person name="Wang C."/>
            <person name="Yang T."/>
            <person name="Huo Q."/>
            <person name="Li W."/>
            <person name="Guo W."/>
            <person name="Chen H."/>
            <person name="Zhou L."/>
            <person name="Ni X."/>
            <person name="Tian J."/>
            <person name="Zhou Y."/>
            <person name="Sheng Y."/>
            <person name="Liu T."/>
            <person name="Pan Y."/>
            <person name="Xia L."/>
            <person name="Li J."/>
            <person name="Zhao F."/>
            <person name="Cao W."/>
        </authorList>
    </citation>
    <scope>NUCLEOTIDE SEQUENCE</scope>
    <source>
        <strain evidence="1">Hyas-2018</strain>
    </source>
</reference>
<proteinExistence type="predicted"/>
<evidence type="ECO:0000313" key="2">
    <source>
        <dbReference type="Proteomes" id="UP000821845"/>
    </source>
</evidence>
<gene>
    <name evidence="1" type="ORF">HPB50_006922</name>
</gene>
<comment type="caution">
    <text evidence="1">The sequence shown here is derived from an EMBL/GenBank/DDBJ whole genome shotgun (WGS) entry which is preliminary data.</text>
</comment>
<sequence>MLQAGCEAFGHENSDCTRSYTRAVGRSTEGDFDELLMDDDEAENAVLSPETPLVSLQKSGDERQEEEVETLQTPTSAGVKEAACGPNACDTV</sequence>
<organism evidence="1 2">
    <name type="scientific">Hyalomma asiaticum</name>
    <name type="common">Tick</name>
    <dbReference type="NCBI Taxonomy" id="266040"/>
    <lineage>
        <taxon>Eukaryota</taxon>
        <taxon>Metazoa</taxon>
        <taxon>Ecdysozoa</taxon>
        <taxon>Arthropoda</taxon>
        <taxon>Chelicerata</taxon>
        <taxon>Arachnida</taxon>
        <taxon>Acari</taxon>
        <taxon>Parasitiformes</taxon>
        <taxon>Ixodida</taxon>
        <taxon>Ixodoidea</taxon>
        <taxon>Ixodidae</taxon>
        <taxon>Hyalomminae</taxon>
        <taxon>Hyalomma</taxon>
    </lineage>
</organism>
<accession>A0ACB7RMR1</accession>
<evidence type="ECO:0000313" key="1">
    <source>
        <dbReference type="EMBL" id="KAH6923785.1"/>
    </source>
</evidence>
<keyword evidence="2" id="KW-1185">Reference proteome</keyword>
<dbReference type="Proteomes" id="UP000821845">
    <property type="component" value="Chromosome 8"/>
</dbReference>
<name>A0ACB7RMR1_HYAAI</name>